<dbReference type="GO" id="GO:0006816">
    <property type="term" value="P:calcium ion transport"/>
    <property type="evidence" value="ECO:0007669"/>
    <property type="project" value="UniProtKB-ARBA"/>
</dbReference>
<evidence type="ECO:0000256" key="2">
    <source>
        <dbReference type="ARBA" id="ARBA00009190"/>
    </source>
</evidence>
<feature type="transmembrane region" description="Helical" evidence="6">
    <location>
        <begin position="65"/>
        <end position="84"/>
    </location>
</feature>
<sequence length="205" mass="21728">MLSAFTAGLLLITISELGDKTFFIAMILSMRHPRHLVLAGVVAALAAMTLLSVAIGQVFSFLPKAYTHYAAISLFLFFGLKLLYEASRMSASATDEVVGEAKEAVELGEKKLKGHRSHWAILFESFILTFLAEWGDRTQIATITLAAANNAVGVTLGAILGHTICALIAVWGGCLIAGKVSERAVTAIGGVLFLVFAVVAIFEGA</sequence>
<evidence type="ECO:0000313" key="7">
    <source>
        <dbReference type="EMBL" id="HFM97617.1"/>
    </source>
</evidence>
<comment type="caution">
    <text evidence="7">The sequence shown here is derived from an EMBL/GenBank/DDBJ whole genome shotgun (WGS) entry which is preliminary data.</text>
</comment>
<organism evidence="7">
    <name type="scientific">Oscillatoriales cyanobacterium SpSt-418</name>
    <dbReference type="NCBI Taxonomy" id="2282169"/>
    <lineage>
        <taxon>Bacteria</taxon>
        <taxon>Bacillati</taxon>
        <taxon>Cyanobacteriota</taxon>
        <taxon>Cyanophyceae</taxon>
        <taxon>Oscillatoriophycideae</taxon>
        <taxon>Oscillatoriales</taxon>
    </lineage>
</organism>
<protein>
    <recommendedName>
        <fullName evidence="6">GDT1 family protein</fullName>
    </recommendedName>
</protein>
<evidence type="ECO:0000256" key="1">
    <source>
        <dbReference type="ARBA" id="ARBA00004141"/>
    </source>
</evidence>
<comment type="similarity">
    <text evidence="2 6">Belongs to the GDT1 family.</text>
</comment>
<keyword evidence="5 6" id="KW-0472">Membrane</keyword>
<evidence type="ECO:0000256" key="6">
    <source>
        <dbReference type="RuleBase" id="RU365102"/>
    </source>
</evidence>
<dbReference type="InterPro" id="IPR049555">
    <property type="entry name" value="GDT1-like_CS"/>
</dbReference>
<dbReference type="PANTHER" id="PTHR12608:SF1">
    <property type="entry name" value="TRANSMEMBRANE PROTEIN 165"/>
    <property type="match status" value="1"/>
</dbReference>
<feature type="transmembrane region" description="Helical" evidence="6">
    <location>
        <begin position="184"/>
        <end position="202"/>
    </location>
</feature>
<dbReference type="InterPro" id="IPR001727">
    <property type="entry name" value="GDT1-like"/>
</dbReference>
<proteinExistence type="inferred from homology"/>
<evidence type="ECO:0000256" key="3">
    <source>
        <dbReference type="ARBA" id="ARBA00022692"/>
    </source>
</evidence>
<comment type="caution">
    <text evidence="6">Lacks conserved residue(s) required for the propagation of feature annotation.</text>
</comment>
<evidence type="ECO:0000256" key="4">
    <source>
        <dbReference type="ARBA" id="ARBA00022989"/>
    </source>
</evidence>
<evidence type="ECO:0000256" key="5">
    <source>
        <dbReference type="ARBA" id="ARBA00023136"/>
    </source>
</evidence>
<comment type="subcellular location">
    <subcellularLocation>
        <location evidence="1 6">Membrane</location>
        <topology evidence="1 6">Multi-pass membrane protein</topology>
    </subcellularLocation>
</comment>
<dbReference type="PROSITE" id="PS01214">
    <property type="entry name" value="UPF0016"/>
    <property type="match status" value="1"/>
</dbReference>
<dbReference type="AlphaFoldDB" id="A0A7C3PMK3"/>
<keyword evidence="3 6" id="KW-0812">Transmembrane</keyword>
<feature type="transmembrane region" description="Helical" evidence="6">
    <location>
        <begin position="155"/>
        <end position="177"/>
    </location>
</feature>
<feature type="transmembrane region" description="Helical" evidence="6">
    <location>
        <begin position="36"/>
        <end position="59"/>
    </location>
</feature>
<dbReference type="PANTHER" id="PTHR12608">
    <property type="entry name" value="TRANSMEMBRANE PROTEIN HTP-1 RELATED"/>
    <property type="match status" value="1"/>
</dbReference>
<name>A0A7C3PMK3_9CYAN</name>
<accession>A0A7C3PMK3</accession>
<dbReference type="GO" id="GO:0046873">
    <property type="term" value="F:metal ion transmembrane transporter activity"/>
    <property type="evidence" value="ECO:0007669"/>
    <property type="project" value="InterPro"/>
</dbReference>
<dbReference type="GO" id="GO:0016020">
    <property type="term" value="C:membrane"/>
    <property type="evidence" value="ECO:0007669"/>
    <property type="project" value="UniProtKB-SubCell"/>
</dbReference>
<dbReference type="Pfam" id="PF01169">
    <property type="entry name" value="GDT1"/>
    <property type="match status" value="2"/>
</dbReference>
<gene>
    <name evidence="7" type="ORF">ENR64_07575</name>
</gene>
<dbReference type="EMBL" id="DSRU01000094">
    <property type="protein sequence ID" value="HFM97617.1"/>
    <property type="molecule type" value="Genomic_DNA"/>
</dbReference>
<reference evidence="7" key="1">
    <citation type="journal article" date="2020" name="mSystems">
        <title>Genome- and Community-Level Interaction Insights into Carbon Utilization and Element Cycling Functions of Hydrothermarchaeota in Hydrothermal Sediment.</title>
        <authorList>
            <person name="Zhou Z."/>
            <person name="Liu Y."/>
            <person name="Xu W."/>
            <person name="Pan J."/>
            <person name="Luo Z.H."/>
            <person name="Li M."/>
        </authorList>
    </citation>
    <scope>NUCLEOTIDE SEQUENCE [LARGE SCALE GENOMIC DNA]</scope>
    <source>
        <strain evidence="7">SpSt-418</strain>
    </source>
</reference>
<keyword evidence="4 6" id="KW-1133">Transmembrane helix</keyword>